<keyword evidence="5" id="KW-1185">Reference proteome</keyword>
<evidence type="ECO:0000256" key="2">
    <source>
        <dbReference type="ARBA" id="ARBA00023315"/>
    </source>
</evidence>
<comment type="caution">
    <text evidence="4">The sequence shown here is derived from an EMBL/GenBank/DDBJ whole genome shotgun (WGS) entry which is preliminary data.</text>
</comment>
<protein>
    <submittedName>
        <fullName evidence="4">N-acetyltransferase</fullName>
    </submittedName>
</protein>
<dbReference type="CDD" id="cd04301">
    <property type="entry name" value="NAT_SF"/>
    <property type="match status" value="1"/>
</dbReference>
<name>A0A9W6LP09_9FUSO</name>
<dbReference type="RefSeq" id="WP_281836569.1">
    <property type="nucleotide sequence ID" value="NZ_BSDY01000013.1"/>
</dbReference>
<evidence type="ECO:0000313" key="4">
    <source>
        <dbReference type="EMBL" id="GLI57107.1"/>
    </source>
</evidence>
<reference evidence="4" key="1">
    <citation type="submission" date="2022-12" db="EMBL/GenBank/DDBJ databases">
        <title>Reference genome sequencing for broad-spectrum identification of bacterial and archaeal isolates by mass spectrometry.</title>
        <authorList>
            <person name="Sekiguchi Y."/>
            <person name="Tourlousse D.M."/>
        </authorList>
    </citation>
    <scope>NUCLEOTIDE SEQUENCE</scope>
    <source>
        <strain evidence="4">10succ1</strain>
    </source>
</reference>
<dbReference type="GO" id="GO:0016747">
    <property type="term" value="F:acyltransferase activity, transferring groups other than amino-acyl groups"/>
    <property type="evidence" value="ECO:0007669"/>
    <property type="project" value="InterPro"/>
</dbReference>
<dbReference type="InterPro" id="IPR050680">
    <property type="entry name" value="YpeA/RimI_acetyltransf"/>
</dbReference>
<evidence type="ECO:0000313" key="5">
    <source>
        <dbReference type="Proteomes" id="UP001144471"/>
    </source>
</evidence>
<dbReference type="Pfam" id="PF00583">
    <property type="entry name" value="Acetyltransf_1"/>
    <property type="match status" value="1"/>
</dbReference>
<dbReference type="PROSITE" id="PS51186">
    <property type="entry name" value="GNAT"/>
    <property type="match status" value="1"/>
</dbReference>
<sequence>MDYTIRKLREDEEEILEDLLYEAIFQPAGGERISRDIIGKPELFKYIRDFGRSGDRCLVAEADRRIIGGVWVRKWSGTDKGYGYVDDFTPEFSISLLKGYRGRGVGSALMREMISLLKGDGCTQASLSVSRGNYAVRLYRKLGFKVIVEREDDYVMLLNLRQ</sequence>
<dbReference type="Gene3D" id="3.40.630.30">
    <property type="match status" value="1"/>
</dbReference>
<organism evidence="4 5">
    <name type="scientific">Propionigenium maris DSM 9537</name>
    <dbReference type="NCBI Taxonomy" id="1123000"/>
    <lineage>
        <taxon>Bacteria</taxon>
        <taxon>Fusobacteriati</taxon>
        <taxon>Fusobacteriota</taxon>
        <taxon>Fusobacteriia</taxon>
        <taxon>Fusobacteriales</taxon>
        <taxon>Fusobacteriaceae</taxon>
        <taxon>Propionigenium</taxon>
    </lineage>
</organism>
<feature type="domain" description="N-acetyltransferase" evidence="3">
    <location>
        <begin position="3"/>
        <end position="161"/>
    </location>
</feature>
<dbReference type="PANTHER" id="PTHR43420">
    <property type="entry name" value="ACETYLTRANSFERASE"/>
    <property type="match status" value="1"/>
</dbReference>
<dbReference type="AlphaFoldDB" id="A0A9W6LP09"/>
<dbReference type="SUPFAM" id="SSF55729">
    <property type="entry name" value="Acyl-CoA N-acyltransferases (Nat)"/>
    <property type="match status" value="1"/>
</dbReference>
<evidence type="ECO:0000259" key="3">
    <source>
        <dbReference type="PROSITE" id="PS51186"/>
    </source>
</evidence>
<gene>
    <name evidence="4" type="ORF">PM10SUCC1_26210</name>
</gene>
<dbReference type="PANTHER" id="PTHR43420:SF12">
    <property type="entry name" value="N-ACETYLTRANSFERASE DOMAIN-CONTAINING PROTEIN"/>
    <property type="match status" value="1"/>
</dbReference>
<keyword evidence="2" id="KW-0012">Acyltransferase</keyword>
<evidence type="ECO:0000256" key="1">
    <source>
        <dbReference type="ARBA" id="ARBA00022679"/>
    </source>
</evidence>
<accession>A0A9W6LP09</accession>
<dbReference type="InterPro" id="IPR000182">
    <property type="entry name" value="GNAT_dom"/>
</dbReference>
<proteinExistence type="predicted"/>
<dbReference type="EMBL" id="BSDY01000013">
    <property type="protein sequence ID" value="GLI57107.1"/>
    <property type="molecule type" value="Genomic_DNA"/>
</dbReference>
<dbReference type="InterPro" id="IPR016181">
    <property type="entry name" value="Acyl_CoA_acyltransferase"/>
</dbReference>
<dbReference type="Proteomes" id="UP001144471">
    <property type="component" value="Unassembled WGS sequence"/>
</dbReference>
<keyword evidence="1" id="KW-0808">Transferase</keyword>